<keyword evidence="2" id="KW-0378">Hydrolase</keyword>
<reference evidence="7" key="1">
    <citation type="journal article" date="2014" name="Int. J. Syst. Evol. Microbiol.">
        <title>Complete genome sequence of Corynebacterium casei LMG S-19264T (=DSM 44701T), isolated from a smear-ripened cheese.</title>
        <authorList>
            <consortium name="US DOE Joint Genome Institute (JGI-PGF)"/>
            <person name="Walter F."/>
            <person name="Albersmeier A."/>
            <person name="Kalinowski J."/>
            <person name="Ruckert C."/>
        </authorList>
    </citation>
    <scope>NUCLEOTIDE SEQUENCE</scope>
    <source>
        <strain evidence="7">CCM 7905</strain>
    </source>
</reference>
<evidence type="ECO:0000256" key="4">
    <source>
        <dbReference type="ARBA" id="ARBA00022840"/>
    </source>
</evidence>
<dbReference type="CDD" id="cd18808">
    <property type="entry name" value="SF1_C_Upf1"/>
    <property type="match status" value="1"/>
</dbReference>
<keyword evidence="4" id="KW-0067">ATP-binding</keyword>
<organism evidence="7 8">
    <name type="scientific">Rhodococcoides trifolii</name>
    <dbReference type="NCBI Taxonomy" id="908250"/>
    <lineage>
        <taxon>Bacteria</taxon>
        <taxon>Bacillati</taxon>
        <taxon>Actinomycetota</taxon>
        <taxon>Actinomycetes</taxon>
        <taxon>Mycobacteriales</taxon>
        <taxon>Nocardiaceae</taxon>
        <taxon>Rhodococcoides</taxon>
    </lineage>
</organism>
<dbReference type="Pfam" id="PF13604">
    <property type="entry name" value="AAA_30"/>
    <property type="match status" value="1"/>
</dbReference>
<dbReference type="NCBIfam" id="TIGR03491">
    <property type="entry name" value="TM0106 family RecB-like putative nuclease"/>
    <property type="match status" value="1"/>
</dbReference>
<dbReference type="InterPro" id="IPR019993">
    <property type="entry name" value="RecB_nuclease_TM0106_put"/>
</dbReference>
<keyword evidence="8" id="KW-1185">Reference proteome</keyword>
<evidence type="ECO:0000259" key="6">
    <source>
        <dbReference type="Pfam" id="PF13482"/>
    </source>
</evidence>
<dbReference type="GO" id="GO:0043139">
    <property type="term" value="F:5'-3' DNA helicase activity"/>
    <property type="evidence" value="ECO:0007669"/>
    <property type="project" value="TreeGrafter"/>
</dbReference>
<dbReference type="InterPro" id="IPR041679">
    <property type="entry name" value="DNA2/NAM7-like_C"/>
</dbReference>
<feature type="domain" description="YprB ribonuclease H-like" evidence="6">
    <location>
        <begin position="318"/>
        <end position="505"/>
    </location>
</feature>
<evidence type="ECO:0000313" key="8">
    <source>
        <dbReference type="Proteomes" id="UP000654257"/>
    </source>
</evidence>
<accession>A0A917CTE5</accession>
<dbReference type="Gene3D" id="3.40.50.300">
    <property type="entry name" value="P-loop containing nucleotide triphosphate hydrolases"/>
    <property type="match status" value="2"/>
</dbReference>
<dbReference type="GO" id="GO:0005524">
    <property type="term" value="F:ATP binding"/>
    <property type="evidence" value="ECO:0007669"/>
    <property type="project" value="UniProtKB-KW"/>
</dbReference>
<evidence type="ECO:0000259" key="5">
    <source>
        <dbReference type="Pfam" id="PF13087"/>
    </source>
</evidence>
<dbReference type="SUPFAM" id="SSF52540">
    <property type="entry name" value="P-loop containing nucleoside triphosphate hydrolases"/>
    <property type="match status" value="1"/>
</dbReference>
<proteinExistence type="predicted"/>
<gene>
    <name evidence="7" type="ORF">GCM10007304_09660</name>
</gene>
<dbReference type="PANTHER" id="PTHR43788">
    <property type="entry name" value="DNA2/NAM7 HELICASE FAMILY MEMBER"/>
    <property type="match status" value="1"/>
</dbReference>
<dbReference type="Proteomes" id="UP000654257">
    <property type="component" value="Unassembled WGS sequence"/>
</dbReference>
<keyword evidence="1" id="KW-0547">Nucleotide-binding</keyword>
<evidence type="ECO:0000313" key="7">
    <source>
        <dbReference type="EMBL" id="GGF97802.1"/>
    </source>
</evidence>
<protein>
    <submittedName>
        <fullName evidence="7">Uncharacterized protein</fullName>
    </submittedName>
</protein>
<dbReference type="InterPro" id="IPR027417">
    <property type="entry name" value="P-loop_NTPase"/>
</dbReference>
<feature type="domain" description="DNA2/NAM7 helicase-like C-terminal" evidence="5">
    <location>
        <begin position="920"/>
        <end position="1093"/>
    </location>
</feature>
<evidence type="ECO:0000256" key="1">
    <source>
        <dbReference type="ARBA" id="ARBA00022741"/>
    </source>
</evidence>
<evidence type="ECO:0000256" key="3">
    <source>
        <dbReference type="ARBA" id="ARBA00022806"/>
    </source>
</evidence>
<dbReference type="CDD" id="cd17934">
    <property type="entry name" value="DEXXQc_Upf1-like"/>
    <property type="match status" value="1"/>
</dbReference>
<name>A0A917CTE5_9NOCA</name>
<dbReference type="InterPro" id="IPR038720">
    <property type="entry name" value="YprB_RNase_H-like_dom"/>
</dbReference>
<dbReference type="Pfam" id="PF13482">
    <property type="entry name" value="RNase_H_2"/>
    <property type="match status" value="1"/>
</dbReference>
<dbReference type="InterPro" id="IPR050534">
    <property type="entry name" value="Coronavir_polyprotein_1ab"/>
</dbReference>
<dbReference type="AlphaFoldDB" id="A0A917CTE5"/>
<comment type="caution">
    <text evidence="7">The sequence shown here is derived from an EMBL/GenBank/DDBJ whole genome shotgun (WGS) entry which is preliminary data.</text>
</comment>
<dbReference type="GO" id="GO:0016787">
    <property type="term" value="F:hydrolase activity"/>
    <property type="evidence" value="ECO:0007669"/>
    <property type="project" value="UniProtKB-KW"/>
</dbReference>
<dbReference type="PANTHER" id="PTHR43788:SF8">
    <property type="entry name" value="DNA-BINDING PROTEIN SMUBP-2"/>
    <property type="match status" value="1"/>
</dbReference>
<evidence type="ECO:0000256" key="2">
    <source>
        <dbReference type="ARBA" id="ARBA00022801"/>
    </source>
</evidence>
<sequence>MFVLGELLVHSASDLTVASDCEFRLLTVLDAHLGRVAVESAPDPMLERLSRLGSEHEQRVLREFRREFGEGVVQIPRPSSTRILSEIVVARDATAAAMAARTPVIYQGTIFSEESQFLGFSDFLVWDRALEAYTVYDTKLARHEQVSSILQIAAYADTLAQTGAVISPDAHLVLGDGTHSVVDLRDVLPVFRQARDVMVRLLSRHHDQLLPAAWEDLTVRACGRCDACAPEIERTRDLMLVAGVRSTQREELLRSGIGTIDDLAAATDVPDGMSARTFRGLVAQASLQVRQELSGEPVVEFFDPEALGSLPEPDPGDIFFDFEGDPLWAEPGSADWGLEYLFGVVESSGAFRPFWAHDRASERRALIEFLDYVTERRRQFPRMHVYHYAPYEKTALLRLAGRHGVGEETVDDMLRHRVLVDLYPIVRASLRVGARSYSIKKLEPLYMPDARDGDVQDAAASIVEYGNYCDLRDQGQADAAQKILDDIAEYNRYDCESTLALRDWLTAHAGEHGVTPHETKPVEPAQDERTDLETTLYERSESTGERAYALLAAALGYHRREEKPFWWGHFDRLSSPVDEWADTKDTIVATSAETDGWQPPRTPRSRPRRTVRLTGRWAEGSSMGGDVYLLYETPAPDWMEVGDDPTVRWCTTGKIVDWADDGTRVDVEEGLKRVATEYGDLPMAVAPQSGPSAKSLAESIERTSLEVQAAESLPDNAVFDLLRRQPPRGPLPRSRNDDRQSVLEAVLGSENSYVAVQGPPGTGKTHTGSGVVADLVNRRGWRVGIVAQSHAVVENMLAAVLDKGVPPQQVFKRGDAAGSTPWTVVKNVGEALGSGGAVVGGTAWAFVKDSEFEEPLDLLVIEEAGQFSLANTIAVARNTRRLLLLGDPQQLPQVSQGRHPEPVDTSALEWLSDGHDTLPDDLGYFLAHTWRMHPALCAPVSALAYDGRLESNAPERMLAGVEPGVHTVLVAHEGNSTYSEEEAKAVVKLVKSLLGKKWTDGPAPTRRLAPGDVLVVAPYNAQVQVLRDHLERAGFADTKVGTVDKFQGRQAPVVILSMTASAIEDVPRGMAFLLSRNRLNVAISRGQWAAYVVRSPRLTEYLPSTPAGLPQLGAFLRLSPSR</sequence>
<keyword evidence="3" id="KW-0347">Helicase</keyword>
<dbReference type="EMBL" id="BMCU01000001">
    <property type="protein sequence ID" value="GGF97802.1"/>
    <property type="molecule type" value="Genomic_DNA"/>
</dbReference>
<reference evidence="7" key="2">
    <citation type="submission" date="2020-09" db="EMBL/GenBank/DDBJ databases">
        <authorList>
            <person name="Sun Q."/>
            <person name="Sedlacek I."/>
        </authorList>
    </citation>
    <scope>NUCLEOTIDE SEQUENCE</scope>
    <source>
        <strain evidence="7">CCM 7905</strain>
    </source>
</reference>
<dbReference type="RefSeq" id="WP_188543514.1">
    <property type="nucleotide sequence ID" value="NZ_BMCU01000001.1"/>
</dbReference>
<dbReference type="Pfam" id="PF13087">
    <property type="entry name" value="AAA_12"/>
    <property type="match status" value="1"/>
</dbReference>
<dbReference type="InterPro" id="IPR047187">
    <property type="entry name" value="SF1_C_Upf1"/>
</dbReference>